<dbReference type="InterPro" id="IPR011992">
    <property type="entry name" value="EF-hand-dom_pair"/>
</dbReference>
<feature type="compositionally biased region" description="Basic and acidic residues" evidence="4">
    <location>
        <begin position="305"/>
        <end position="323"/>
    </location>
</feature>
<dbReference type="OrthoDB" id="9978834at2759"/>
<evidence type="ECO:0000313" key="8">
    <source>
        <dbReference type="WBParaSite" id="HPBE_0000756901-mRNA-1"/>
    </source>
</evidence>
<sequence length="400" mass="45414">MLQLRVSGSPCRHGQRPVTRAGKRKRAPWGAFKSVEEVAKKTKNVRLRAHLFDPTVLSALTYASDSWAIPRLVFIFRHSKIGRSTNELAANPQTSSGRDLAILIDSKPVDMLPLRRPKHLDAVQLERDGELNHEFRQEVLLGGDNPRNPGERKELVKKMFYETDGNNDGALSLEELEARIVNKTRAHLEEGVIEAKTHIKIVDTNGDGKVSWEEYQPHYIPDDPPKDGHEHKALKLPAGSERVSFDRADLDGDGFLNSEEWLRFFHPEHNNDSLMEMAKDILRLYDLDKDGVMKREEFSAVQPSERQDDKISSRRRKAEREAEFNKQIDADGDGVATLEEIFEYINPRNAKSLTAEASQLMDAVDTNGDRLLTLEELLAQDRLVEYSPLLSVAEILHDDL</sequence>
<evidence type="ECO:0000256" key="2">
    <source>
        <dbReference type="ARBA" id="ARBA00022737"/>
    </source>
</evidence>
<feature type="domain" description="EF-hand" evidence="5">
    <location>
        <begin position="151"/>
        <end position="186"/>
    </location>
</feature>
<protein>
    <submittedName>
        <fullName evidence="8">45 kDa calcium-binding protein</fullName>
    </submittedName>
</protein>
<dbReference type="InterPro" id="IPR002048">
    <property type="entry name" value="EF_hand_dom"/>
</dbReference>
<dbReference type="PANTHER" id="PTHR10827">
    <property type="entry name" value="RETICULOCALBIN"/>
    <property type="match status" value="1"/>
</dbReference>
<dbReference type="Gene3D" id="1.10.238.10">
    <property type="entry name" value="EF-hand"/>
    <property type="match status" value="3"/>
</dbReference>
<dbReference type="GO" id="GO:0017156">
    <property type="term" value="P:calcium-ion regulated exocytosis"/>
    <property type="evidence" value="ECO:0007669"/>
    <property type="project" value="TreeGrafter"/>
</dbReference>
<accession>A0A3P7YMA1</accession>
<keyword evidence="2" id="KW-0677">Repeat</keyword>
<evidence type="ECO:0000256" key="1">
    <source>
        <dbReference type="ARBA" id="ARBA00022723"/>
    </source>
</evidence>
<dbReference type="SMART" id="SM00054">
    <property type="entry name" value="EFh"/>
    <property type="match status" value="5"/>
</dbReference>
<dbReference type="PROSITE" id="PS50222">
    <property type="entry name" value="EF_HAND_2"/>
    <property type="match status" value="4"/>
</dbReference>
<keyword evidence="3" id="KW-0106">Calcium</keyword>
<gene>
    <name evidence="6" type="ORF">HPBE_LOCUS7570</name>
</gene>
<dbReference type="AlphaFoldDB" id="A0A3P7YMA1"/>
<dbReference type="SUPFAM" id="SSF47473">
    <property type="entry name" value="EF-hand"/>
    <property type="match status" value="2"/>
</dbReference>
<dbReference type="GO" id="GO:0005509">
    <property type="term" value="F:calcium ion binding"/>
    <property type="evidence" value="ECO:0007669"/>
    <property type="project" value="InterPro"/>
</dbReference>
<organism evidence="6">
    <name type="scientific">Heligmosomoides polygyrus</name>
    <name type="common">Parasitic roundworm</name>
    <dbReference type="NCBI Taxonomy" id="6339"/>
    <lineage>
        <taxon>Eukaryota</taxon>
        <taxon>Metazoa</taxon>
        <taxon>Ecdysozoa</taxon>
        <taxon>Nematoda</taxon>
        <taxon>Chromadorea</taxon>
        <taxon>Rhabditida</taxon>
        <taxon>Rhabditina</taxon>
        <taxon>Rhabditomorpha</taxon>
        <taxon>Strongyloidea</taxon>
        <taxon>Heligmosomidae</taxon>
        <taxon>Heligmosomoides</taxon>
    </lineage>
</organism>
<dbReference type="GO" id="GO:0005783">
    <property type="term" value="C:endoplasmic reticulum"/>
    <property type="evidence" value="ECO:0007669"/>
    <property type="project" value="TreeGrafter"/>
</dbReference>
<dbReference type="PROSITE" id="PS00018">
    <property type="entry name" value="EF_HAND_1"/>
    <property type="match status" value="4"/>
</dbReference>
<dbReference type="PANTHER" id="PTHR10827:SF98">
    <property type="entry name" value="45 KDA CALCIUM-BINDING PROTEIN"/>
    <property type="match status" value="1"/>
</dbReference>
<dbReference type="WBParaSite" id="HPBE_0000756901-mRNA-1">
    <property type="protein sequence ID" value="HPBE_0000756901-mRNA-1"/>
    <property type="gene ID" value="HPBE_0000756901"/>
</dbReference>
<name>A0A3P7YMA1_HELPZ</name>
<dbReference type="Proteomes" id="UP000050761">
    <property type="component" value="Unassembled WGS sequence"/>
</dbReference>
<keyword evidence="7" id="KW-1185">Reference proteome</keyword>
<keyword evidence="1" id="KW-0479">Metal-binding</keyword>
<evidence type="ECO:0000313" key="7">
    <source>
        <dbReference type="Proteomes" id="UP000050761"/>
    </source>
</evidence>
<evidence type="ECO:0000256" key="3">
    <source>
        <dbReference type="ARBA" id="ARBA00022837"/>
    </source>
</evidence>
<dbReference type="InterPro" id="IPR018247">
    <property type="entry name" value="EF_Hand_1_Ca_BS"/>
</dbReference>
<evidence type="ECO:0000313" key="6">
    <source>
        <dbReference type="EMBL" id="VDO72804.1"/>
    </source>
</evidence>
<dbReference type="EMBL" id="UZAH01025923">
    <property type="protein sequence ID" value="VDO72804.1"/>
    <property type="molecule type" value="Genomic_DNA"/>
</dbReference>
<feature type="domain" description="EF-hand" evidence="5">
    <location>
        <begin position="245"/>
        <end position="271"/>
    </location>
</feature>
<dbReference type="Pfam" id="PF13499">
    <property type="entry name" value="EF-hand_7"/>
    <property type="match status" value="2"/>
</dbReference>
<proteinExistence type="predicted"/>
<feature type="domain" description="EF-hand" evidence="5">
    <location>
        <begin position="190"/>
        <end position="225"/>
    </location>
</feature>
<reference evidence="6 7" key="1">
    <citation type="submission" date="2018-11" db="EMBL/GenBank/DDBJ databases">
        <authorList>
            <consortium name="Pathogen Informatics"/>
        </authorList>
    </citation>
    <scope>NUCLEOTIDE SEQUENCE [LARGE SCALE GENOMIC DNA]</scope>
</reference>
<evidence type="ECO:0000256" key="4">
    <source>
        <dbReference type="SAM" id="MobiDB-lite"/>
    </source>
</evidence>
<feature type="domain" description="EF-hand" evidence="5">
    <location>
        <begin position="273"/>
        <end position="308"/>
    </location>
</feature>
<feature type="region of interest" description="Disordered" evidence="4">
    <location>
        <begin position="1"/>
        <end position="26"/>
    </location>
</feature>
<reference evidence="8" key="2">
    <citation type="submission" date="2019-09" db="UniProtKB">
        <authorList>
            <consortium name="WormBaseParasite"/>
        </authorList>
    </citation>
    <scope>IDENTIFICATION</scope>
</reference>
<evidence type="ECO:0000259" key="5">
    <source>
        <dbReference type="PROSITE" id="PS50222"/>
    </source>
</evidence>
<feature type="region of interest" description="Disordered" evidence="4">
    <location>
        <begin position="298"/>
        <end position="323"/>
    </location>
</feature>